<dbReference type="Proteomes" id="UP001162060">
    <property type="component" value="Unassembled WGS sequence"/>
</dbReference>
<dbReference type="EMBL" id="CAKLBY020000217">
    <property type="protein sequence ID" value="CAK7934672.1"/>
    <property type="molecule type" value="Genomic_DNA"/>
</dbReference>
<gene>
    <name evidence="1" type="ORF">PM001_LOCUS19822</name>
</gene>
<evidence type="ECO:0000313" key="1">
    <source>
        <dbReference type="EMBL" id="CAK7934672.1"/>
    </source>
</evidence>
<protein>
    <submittedName>
        <fullName evidence="1">Uncharacterized protein</fullName>
    </submittedName>
</protein>
<evidence type="ECO:0000313" key="2">
    <source>
        <dbReference type="Proteomes" id="UP001162060"/>
    </source>
</evidence>
<accession>A0AAV1ULY6</accession>
<name>A0AAV1ULY6_9STRA</name>
<sequence>MEKHPDRIKSYAEFISMDILSIKLMADSPKDDCAFRAFQMDNSLEAWTSRPRS</sequence>
<reference evidence="1" key="1">
    <citation type="submission" date="2024-01" db="EMBL/GenBank/DDBJ databases">
        <authorList>
            <person name="Webb A."/>
        </authorList>
    </citation>
    <scope>NUCLEOTIDE SEQUENCE</scope>
    <source>
        <strain evidence="1">Pm1</strain>
    </source>
</reference>
<dbReference type="AlphaFoldDB" id="A0AAV1ULY6"/>
<comment type="caution">
    <text evidence="1">The sequence shown here is derived from an EMBL/GenBank/DDBJ whole genome shotgun (WGS) entry which is preliminary data.</text>
</comment>
<proteinExistence type="predicted"/>
<organism evidence="1 2">
    <name type="scientific">Peronospora matthiolae</name>
    <dbReference type="NCBI Taxonomy" id="2874970"/>
    <lineage>
        <taxon>Eukaryota</taxon>
        <taxon>Sar</taxon>
        <taxon>Stramenopiles</taxon>
        <taxon>Oomycota</taxon>
        <taxon>Peronosporomycetes</taxon>
        <taxon>Peronosporales</taxon>
        <taxon>Peronosporaceae</taxon>
        <taxon>Peronospora</taxon>
    </lineage>
</organism>